<dbReference type="OrthoDB" id="1454313at2"/>
<evidence type="ECO:0000313" key="2">
    <source>
        <dbReference type="Proteomes" id="UP000199310"/>
    </source>
</evidence>
<protein>
    <recommendedName>
        <fullName evidence="3">Tetratricopeptide repeat-containing protein</fullName>
    </recommendedName>
</protein>
<name>A0A1I0S748_9BACT</name>
<dbReference type="AlphaFoldDB" id="A0A1I0S748"/>
<keyword evidence="2" id="KW-1185">Reference proteome</keyword>
<gene>
    <name evidence="1" type="ORF">SAMN04488122_4323</name>
</gene>
<dbReference type="RefSeq" id="WP_089897930.1">
    <property type="nucleotide sequence ID" value="NZ_FOJG01000002.1"/>
</dbReference>
<proteinExistence type="predicted"/>
<accession>A0A1I0S748</accession>
<evidence type="ECO:0008006" key="3">
    <source>
        <dbReference type="Google" id="ProtNLM"/>
    </source>
</evidence>
<reference evidence="2" key="1">
    <citation type="submission" date="2016-10" db="EMBL/GenBank/DDBJ databases">
        <authorList>
            <person name="Varghese N."/>
            <person name="Submissions S."/>
        </authorList>
    </citation>
    <scope>NUCLEOTIDE SEQUENCE [LARGE SCALE GENOMIC DNA]</scope>
    <source>
        <strain evidence="2">DSM 3695</strain>
    </source>
</reference>
<evidence type="ECO:0000313" key="1">
    <source>
        <dbReference type="EMBL" id="SEW51567.1"/>
    </source>
</evidence>
<organism evidence="1 2">
    <name type="scientific">Chitinophaga arvensicola</name>
    <dbReference type="NCBI Taxonomy" id="29529"/>
    <lineage>
        <taxon>Bacteria</taxon>
        <taxon>Pseudomonadati</taxon>
        <taxon>Bacteroidota</taxon>
        <taxon>Chitinophagia</taxon>
        <taxon>Chitinophagales</taxon>
        <taxon>Chitinophagaceae</taxon>
        <taxon>Chitinophaga</taxon>
    </lineage>
</organism>
<sequence>MNWKVHLEQLERNKDWKSATVFMQQVIDDNPDQAEVYISIIYLLHNILVEEDYPESDHDYFAKVLGYYFEKSYKKFSDNAEYLFFAGKILHIAEWYFGVDDDLKPIEKRLAFQMQKSAFEKEKSNVLFEWAYRFSLGDGIAEYLADQILLYDKAAVEWLKSKGFPGYYVLGVLEQHRKRQNT</sequence>
<dbReference type="Proteomes" id="UP000199310">
    <property type="component" value="Unassembled WGS sequence"/>
</dbReference>
<dbReference type="EMBL" id="FOJG01000002">
    <property type="protein sequence ID" value="SEW51567.1"/>
    <property type="molecule type" value="Genomic_DNA"/>
</dbReference>